<feature type="transmembrane region" description="Helical" evidence="1">
    <location>
        <begin position="42"/>
        <end position="64"/>
    </location>
</feature>
<feature type="transmembrane region" description="Helical" evidence="1">
    <location>
        <begin position="155"/>
        <end position="172"/>
    </location>
</feature>
<gene>
    <name evidence="2" type="ORF">DdX_15037</name>
</gene>
<feature type="transmembrane region" description="Helical" evidence="1">
    <location>
        <begin position="211"/>
        <end position="230"/>
    </location>
</feature>
<evidence type="ECO:0000313" key="3">
    <source>
        <dbReference type="Proteomes" id="UP001201812"/>
    </source>
</evidence>
<keyword evidence="1" id="KW-1133">Transmembrane helix</keyword>
<dbReference type="Proteomes" id="UP001201812">
    <property type="component" value="Unassembled WGS sequence"/>
</dbReference>
<dbReference type="PANTHER" id="PTHR23021:SF11">
    <property type="entry name" value="SERPENTINE RECEPTOR, CLASS T"/>
    <property type="match status" value="1"/>
</dbReference>
<evidence type="ECO:0000313" key="2">
    <source>
        <dbReference type="EMBL" id="KAI1703204.1"/>
    </source>
</evidence>
<proteinExistence type="predicted"/>
<dbReference type="AlphaFoldDB" id="A0AAD4QV41"/>
<sequence length="347" mass="39415">MSNYGALGILFHPEAYHRYYNNCTVYDVDAIPLQQRQHPLLGTVYIILFLIYETSLLLCLPSIWKRMRESSCYKIMFYMTILDITALPVIALGSGVLMFLGLVFCSNPTLLYAMALPAPIFWYCETVAAVLLAFNRCLDVISFNWSDKLFGGRRTWIWMILPTIYGIERLIFAKTVIFSGVIGCWHLNPHVGYLADNENVFDSQELAQHDLVTIVCLLGLYSIFCLRVMCETEKSSKINDWKTNGSKKVERRSLFLQVLLISINHLATAALYTLMIFVPTCATPWLASIAQLVWISAHGLPGVVYLTMNNTIRKDVKAMLGTDFHRWKVSNKTSAASNSFTSSLHKY</sequence>
<keyword evidence="1" id="KW-0472">Membrane</keyword>
<feature type="transmembrane region" description="Helical" evidence="1">
    <location>
        <begin position="284"/>
        <end position="307"/>
    </location>
</feature>
<dbReference type="Gene3D" id="1.20.1070.10">
    <property type="entry name" value="Rhodopsin 7-helix transmembrane proteins"/>
    <property type="match status" value="1"/>
</dbReference>
<dbReference type="SUPFAM" id="SSF81321">
    <property type="entry name" value="Family A G protein-coupled receptor-like"/>
    <property type="match status" value="1"/>
</dbReference>
<feature type="transmembrane region" description="Helical" evidence="1">
    <location>
        <begin position="110"/>
        <end position="134"/>
    </location>
</feature>
<name>A0AAD4QV41_9BILA</name>
<feature type="transmembrane region" description="Helical" evidence="1">
    <location>
        <begin position="76"/>
        <end position="104"/>
    </location>
</feature>
<keyword evidence="3" id="KW-1185">Reference proteome</keyword>
<dbReference type="EMBL" id="JAKKPZ010000086">
    <property type="protein sequence ID" value="KAI1703204.1"/>
    <property type="molecule type" value="Genomic_DNA"/>
</dbReference>
<reference evidence="2" key="1">
    <citation type="submission" date="2022-01" db="EMBL/GenBank/DDBJ databases">
        <title>Genome Sequence Resource for Two Populations of Ditylenchus destructor, the Migratory Endoparasitic Phytonematode.</title>
        <authorList>
            <person name="Zhang H."/>
            <person name="Lin R."/>
            <person name="Xie B."/>
        </authorList>
    </citation>
    <scope>NUCLEOTIDE SEQUENCE</scope>
    <source>
        <strain evidence="2">BazhouSP</strain>
    </source>
</reference>
<feature type="transmembrane region" description="Helical" evidence="1">
    <location>
        <begin position="254"/>
        <end position="278"/>
    </location>
</feature>
<keyword evidence="1" id="KW-0812">Transmembrane</keyword>
<comment type="caution">
    <text evidence="2">The sequence shown here is derived from an EMBL/GenBank/DDBJ whole genome shotgun (WGS) entry which is preliminary data.</text>
</comment>
<evidence type="ECO:0000256" key="1">
    <source>
        <dbReference type="SAM" id="Phobius"/>
    </source>
</evidence>
<dbReference type="InterPro" id="IPR019425">
    <property type="entry name" value="7TM_GPCR_serpentine_rcpt_Srt"/>
</dbReference>
<dbReference type="PANTHER" id="PTHR23021">
    <property type="entry name" value="SERPENTINE RECEPTOR, CLASS T"/>
    <property type="match status" value="1"/>
</dbReference>
<organism evidence="2 3">
    <name type="scientific">Ditylenchus destructor</name>
    <dbReference type="NCBI Taxonomy" id="166010"/>
    <lineage>
        <taxon>Eukaryota</taxon>
        <taxon>Metazoa</taxon>
        <taxon>Ecdysozoa</taxon>
        <taxon>Nematoda</taxon>
        <taxon>Chromadorea</taxon>
        <taxon>Rhabditida</taxon>
        <taxon>Tylenchina</taxon>
        <taxon>Tylenchomorpha</taxon>
        <taxon>Sphaerularioidea</taxon>
        <taxon>Anguinidae</taxon>
        <taxon>Anguininae</taxon>
        <taxon>Ditylenchus</taxon>
    </lineage>
</organism>
<dbReference type="Pfam" id="PF10321">
    <property type="entry name" value="7TM_GPCR_Srt"/>
    <property type="match status" value="1"/>
</dbReference>
<protein>
    <submittedName>
        <fullName evidence="2">Serpentine type 7TM GPCR chemoreceptor srt domain-containing protein</fullName>
    </submittedName>
</protein>
<accession>A0AAD4QV41</accession>